<protein>
    <submittedName>
        <fullName evidence="6">Radical SAM protein with 4Fe4S-binding SPASM domain</fullName>
    </submittedName>
</protein>
<accession>A0ABV2J7R5</accession>
<dbReference type="PANTHER" id="PTHR11228">
    <property type="entry name" value="RADICAL SAM DOMAIN PROTEIN"/>
    <property type="match status" value="1"/>
</dbReference>
<proteinExistence type="predicted"/>
<keyword evidence="2" id="KW-0479">Metal-binding</keyword>
<keyword evidence="3" id="KW-0408">Iron</keyword>
<evidence type="ECO:0000256" key="3">
    <source>
        <dbReference type="ARBA" id="ARBA00023004"/>
    </source>
</evidence>
<feature type="domain" description="Radical SAM core" evidence="5">
    <location>
        <begin position="69"/>
        <end position="277"/>
    </location>
</feature>
<dbReference type="InterPro" id="IPR006638">
    <property type="entry name" value="Elp3/MiaA/NifB-like_rSAM"/>
</dbReference>
<dbReference type="SFLD" id="SFLDS00029">
    <property type="entry name" value="Radical_SAM"/>
    <property type="match status" value="1"/>
</dbReference>
<reference evidence="6 7" key="1">
    <citation type="submission" date="2024-06" db="EMBL/GenBank/DDBJ databases">
        <title>Genomic Encyclopedia of Type Strains, Phase IV (KMG-IV): sequencing the most valuable type-strain genomes for metagenomic binning, comparative biology and taxonomic classification.</title>
        <authorList>
            <person name="Goeker M."/>
        </authorList>
    </citation>
    <scope>NUCLEOTIDE SEQUENCE [LARGE SCALE GENOMIC DNA]</scope>
    <source>
        <strain evidence="6 7">DSM 21460</strain>
    </source>
</reference>
<gene>
    <name evidence="6" type="ORF">ABID14_000435</name>
</gene>
<keyword evidence="1" id="KW-0949">S-adenosyl-L-methionine</keyword>
<evidence type="ECO:0000256" key="4">
    <source>
        <dbReference type="ARBA" id="ARBA00023014"/>
    </source>
</evidence>
<evidence type="ECO:0000313" key="7">
    <source>
        <dbReference type="Proteomes" id="UP001549162"/>
    </source>
</evidence>
<evidence type="ECO:0000256" key="1">
    <source>
        <dbReference type="ARBA" id="ARBA00022691"/>
    </source>
</evidence>
<dbReference type="InterPro" id="IPR007197">
    <property type="entry name" value="rSAM"/>
</dbReference>
<dbReference type="RefSeq" id="WP_354366816.1">
    <property type="nucleotide sequence ID" value="NZ_JBEPMA010000002.1"/>
</dbReference>
<dbReference type="InterPro" id="IPR013785">
    <property type="entry name" value="Aldolase_TIM"/>
</dbReference>
<dbReference type="Pfam" id="PF04055">
    <property type="entry name" value="Radical_SAM"/>
    <property type="match status" value="1"/>
</dbReference>
<dbReference type="Pfam" id="PF13186">
    <property type="entry name" value="SPASM"/>
    <property type="match status" value="1"/>
</dbReference>
<dbReference type="SUPFAM" id="SSF102114">
    <property type="entry name" value="Radical SAM enzymes"/>
    <property type="match status" value="1"/>
</dbReference>
<evidence type="ECO:0000256" key="2">
    <source>
        <dbReference type="ARBA" id="ARBA00022723"/>
    </source>
</evidence>
<organism evidence="6 7">
    <name type="scientific">Peptoniphilus olsenii</name>
    <dbReference type="NCBI Taxonomy" id="411570"/>
    <lineage>
        <taxon>Bacteria</taxon>
        <taxon>Bacillati</taxon>
        <taxon>Bacillota</taxon>
        <taxon>Tissierellia</taxon>
        <taxon>Tissierellales</taxon>
        <taxon>Peptoniphilaceae</taxon>
        <taxon>Peptoniphilus</taxon>
    </lineage>
</organism>
<dbReference type="CDD" id="cd01335">
    <property type="entry name" value="Radical_SAM"/>
    <property type="match status" value="1"/>
</dbReference>
<dbReference type="InterPro" id="IPR050377">
    <property type="entry name" value="Radical_SAM_PqqE_MftC-like"/>
</dbReference>
<dbReference type="PROSITE" id="PS51918">
    <property type="entry name" value="RADICAL_SAM"/>
    <property type="match status" value="1"/>
</dbReference>
<dbReference type="InterPro" id="IPR058240">
    <property type="entry name" value="rSAM_sf"/>
</dbReference>
<dbReference type="EMBL" id="JBEPMA010000002">
    <property type="protein sequence ID" value="MET3616810.1"/>
    <property type="molecule type" value="Genomic_DNA"/>
</dbReference>
<dbReference type="SMART" id="SM00729">
    <property type="entry name" value="Elp3"/>
    <property type="match status" value="1"/>
</dbReference>
<comment type="caution">
    <text evidence="6">The sequence shown here is derived from an EMBL/GenBank/DDBJ whole genome shotgun (WGS) entry which is preliminary data.</text>
</comment>
<dbReference type="InterPro" id="IPR023885">
    <property type="entry name" value="4Fe4S-binding_SPASM_dom"/>
</dbReference>
<dbReference type="Gene3D" id="3.20.20.70">
    <property type="entry name" value="Aldolase class I"/>
    <property type="match status" value="1"/>
</dbReference>
<evidence type="ECO:0000313" key="6">
    <source>
        <dbReference type="EMBL" id="MET3616810.1"/>
    </source>
</evidence>
<keyword evidence="7" id="KW-1185">Reference proteome</keyword>
<sequence length="403" mass="46313">MFKNPNIKTQKIKGANLLINTENSAVVGLDDKTFNDYLEILEDNTVNENLYNFLVENEFIKKNNDFGRDYSPKNAYIHITDRCNLKCNGCYSADERYDKQELSLDDLNKVIDNLKSLKLENIIISGGEPMIRKDLDKILEKIKNQLKPKNLIVITNGTIHDFNLLENMAKHLDILSVSLDTYSSDCRAFLREEKIFDRIMYFIKKAKELKINLSILPTINHQNIDYINEYTKLSKKLDTNISFSLFTVKPDEKNKEFVLNDDDLKKIVDYYRVNEIEVLDAPLDNSLEGKCNCKTGEQIISVGTDGSLYPCHMLMEDEFKIGNLLKGDALNLLINNENKEYSITVDDINGCRNCEFKYLCGGGCRARAYLNTDKITSRDPFCPMYYDFFSEIMNNLVAGNVNG</sequence>
<dbReference type="Proteomes" id="UP001549162">
    <property type="component" value="Unassembled WGS sequence"/>
</dbReference>
<dbReference type="PANTHER" id="PTHR11228:SF7">
    <property type="entry name" value="PQQA PEPTIDE CYCLASE"/>
    <property type="match status" value="1"/>
</dbReference>
<dbReference type="NCBIfam" id="TIGR04085">
    <property type="entry name" value="rSAM_more_4Fe4S"/>
    <property type="match status" value="1"/>
</dbReference>
<evidence type="ECO:0000259" key="5">
    <source>
        <dbReference type="PROSITE" id="PS51918"/>
    </source>
</evidence>
<name>A0ABV2J7R5_9FIRM</name>
<keyword evidence="4" id="KW-0411">Iron-sulfur</keyword>
<dbReference type="SFLD" id="SFLDG01067">
    <property type="entry name" value="SPASM/twitch_domain_containing"/>
    <property type="match status" value="1"/>
</dbReference>
<dbReference type="SFLD" id="SFLDG01386">
    <property type="entry name" value="main_SPASM_domain-containing"/>
    <property type="match status" value="1"/>
</dbReference>